<keyword evidence="2" id="KW-1185">Reference proteome</keyword>
<comment type="caution">
    <text evidence="1">The sequence shown here is derived from an EMBL/GenBank/DDBJ whole genome shotgun (WGS) entry which is preliminary data.</text>
</comment>
<dbReference type="Proteomes" id="UP001218188">
    <property type="component" value="Unassembled WGS sequence"/>
</dbReference>
<evidence type="ECO:0000313" key="1">
    <source>
        <dbReference type="EMBL" id="KAJ7027127.1"/>
    </source>
</evidence>
<name>A0AAD6WVT8_9AGAR</name>
<organism evidence="1 2">
    <name type="scientific">Mycena alexandri</name>
    <dbReference type="NCBI Taxonomy" id="1745969"/>
    <lineage>
        <taxon>Eukaryota</taxon>
        <taxon>Fungi</taxon>
        <taxon>Dikarya</taxon>
        <taxon>Basidiomycota</taxon>
        <taxon>Agaricomycotina</taxon>
        <taxon>Agaricomycetes</taxon>
        <taxon>Agaricomycetidae</taxon>
        <taxon>Agaricales</taxon>
        <taxon>Marasmiineae</taxon>
        <taxon>Mycenaceae</taxon>
        <taxon>Mycena</taxon>
    </lineage>
</organism>
<dbReference type="AlphaFoldDB" id="A0AAD6WVT8"/>
<accession>A0AAD6WVT8</accession>
<reference evidence="1" key="1">
    <citation type="submission" date="2023-03" db="EMBL/GenBank/DDBJ databases">
        <title>Massive genome expansion in bonnet fungi (Mycena s.s.) driven by repeated elements and novel gene families across ecological guilds.</title>
        <authorList>
            <consortium name="Lawrence Berkeley National Laboratory"/>
            <person name="Harder C.B."/>
            <person name="Miyauchi S."/>
            <person name="Viragh M."/>
            <person name="Kuo A."/>
            <person name="Thoen E."/>
            <person name="Andreopoulos B."/>
            <person name="Lu D."/>
            <person name="Skrede I."/>
            <person name="Drula E."/>
            <person name="Henrissat B."/>
            <person name="Morin E."/>
            <person name="Kohler A."/>
            <person name="Barry K."/>
            <person name="LaButti K."/>
            <person name="Morin E."/>
            <person name="Salamov A."/>
            <person name="Lipzen A."/>
            <person name="Mereny Z."/>
            <person name="Hegedus B."/>
            <person name="Baldrian P."/>
            <person name="Stursova M."/>
            <person name="Weitz H."/>
            <person name="Taylor A."/>
            <person name="Grigoriev I.V."/>
            <person name="Nagy L.G."/>
            <person name="Martin F."/>
            <person name="Kauserud H."/>
        </authorList>
    </citation>
    <scope>NUCLEOTIDE SEQUENCE</scope>
    <source>
        <strain evidence="1">CBHHK200</strain>
    </source>
</reference>
<gene>
    <name evidence="1" type="ORF">C8F04DRAFT_1267418</name>
</gene>
<sequence length="145" mass="16127">MLFALTLLQREVLELDVLYQYLTIYKPRRSNYLTPAASVPGVAQFVGGRGSIPKLGASSDDGVDDFEEGIHPCGLESPQSPRHGTPNYKVGPQRIPPHGLKIWPRPSLRNERHMTVMVCPLLRLEGRVVRAVAHVGAEVHPIRNF</sequence>
<evidence type="ECO:0000313" key="2">
    <source>
        <dbReference type="Proteomes" id="UP001218188"/>
    </source>
</evidence>
<proteinExistence type="predicted"/>
<dbReference type="EMBL" id="JARJCM010000129">
    <property type="protein sequence ID" value="KAJ7027127.1"/>
    <property type="molecule type" value="Genomic_DNA"/>
</dbReference>
<protein>
    <submittedName>
        <fullName evidence="1">Uncharacterized protein</fullName>
    </submittedName>
</protein>